<gene>
    <name evidence="2" type="ORF">MENT_LOCUS60620</name>
</gene>
<dbReference type="Proteomes" id="UP000580250">
    <property type="component" value="Unassembled WGS sequence"/>
</dbReference>
<protein>
    <submittedName>
        <fullName evidence="2">Uncharacterized protein</fullName>
    </submittedName>
</protein>
<reference evidence="2 3" key="1">
    <citation type="submission" date="2020-08" db="EMBL/GenBank/DDBJ databases">
        <authorList>
            <person name="Koutsovoulos G."/>
            <person name="Danchin GJ E."/>
        </authorList>
    </citation>
    <scope>NUCLEOTIDE SEQUENCE [LARGE SCALE GENOMIC DNA]</scope>
</reference>
<organism evidence="2 3">
    <name type="scientific">Meloidogyne enterolobii</name>
    <name type="common">Root-knot nematode worm</name>
    <name type="synonym">Meloidogyne mayaguensis</name>
    <dbReference type="NCBI Taxonomy" id="390850"/>
    <lineage>
        <taxon>Eukaryota</taxon>
        <taxon>Metazoa</taxon>
        <taxon>Ecdysozoa</taxon>
        <taxon>Nematoda</taxon>
        <taxon>Chromadorea</taxon>
        <taxon>Rhabditida</taxon>
        <taxon>Tylenchina</taxon>
        <taxon>Tylenchomorpha</taxon>
        <taxon>Tylenchoidea</taxon>
        <taxon>Meloidogynidae</taxon>
        <taxon>Meloidogyninae</taxon>
        <taxon>Meloidogyne</taxon>
    </lineage>
</organism>
<evidence type="ECO:0000313" key="2">
    <source>
        <dbReference type="EMBL" id="CAD2206727.1"/>
    </source>
</evidence>
<feature type="region of interest" description="Disordered" evidence="1">
    <location>
        <begin position="81"/>
        <end position="107"/>
    </location>
</feature>
<dbReference type="AlphaFoldDB" id="A0A6V7Y7N8"/>
<accession>A0A6V7Y7N8</accession>
<evidence type="ECO:0000256" key="1">
    <source>
        <dbReference type="SAM" id="MobiDB-lite"/>
    </source>
</evidence>
<comment type="caution">
    <text evidence="2">The sequence shown here is derived from an EMBL/GenBank/DDBJ whole genome shotgun (WGS) entry which is preliminary data.</text>
</comment>
<dbReference type="EMBL" id="CAJEWN010003161">
    <property type="protein sequence ID" value="CAD2206727.1"/>
    <property type="molecule type" value="Genomic_DNA"/>
</dbReference>
<proteinExistence type="predicted"/>
<sequence>MMFHHPPPPPPPFIPAVQLHPILPHPPPAVYYPAMHPPGPPPPQVLPPDDLAYGTHHYHQYQPGWDQQLYHYWHQNNPVQSSMQYPGNTTHSGESSNIQVRVQRFYN</sequence>
<name>A0A6V7Y7N8_MELEN</name>
<evidence type="ECO:0000313" key="3">
    <source>
        <dbReference type="Proteomes" id="UP000580250"/>
    </source>
</evidence>